<dbReference type="Gene3D" id="3.90.1150.10">
    <property type="entry name" value="Aspartate Aminotransferase, domain 1"/>
    <property type="match status" value="1"/>
</dbReference>
<organism evidence="1">
    <name type="scientific">marine metagenome</name>
    <dbReference type="NCBI Taxonomy" id="408172"/>
    <lineage>
        <taxon>unclassified sequences</taxon>
        <taxon>metagenomes</taxon>
        <taxon>ecological metagenomes</taxon>
    </lineage>
</organism>
<gene>
    <name evidence="1" type="ORF">METZ01_LOCUS483981</name>
</gene>
<sequence length="82" mass="8868">MARRTAEPPISWLMRIKLERPGLISLAAGFTDNPTLPVAGSRRLLNELLGDAALGQAALQFGSTAGDATLRKLTARRIRQLD</sequence>
<dbReference type="InterPro" id="IPR015421">
    <property type="entry name" value="PyrdxlP-dep_Trfase_major"/>
</dbReference>
<dbReference type="AlphaFoldDB" id="A0A383CFJ0"/>
<dbReference type="Gene3D" id="3.40.640.10">
    <property type="entry name" value="Type I PLP-dependent aspartate aminotransferase-like (Major domain)"/>
    <property type="match status" value="1"/>
</dbReference>
<evidence type="ECO:0000313" key="1">
    <source>
        <dbReference type="EMBL" id="SVE31127.1"/>
    </source>
</evidence>
<reference evidence="1" key="1">
    <citation type="submission" date="2018-05" db="EMBL/GenBank/DDBJ databases">
        <authorList>
            <person name="Lanie J.A."/>
            <person name="Ng W.-L."/>
            <person name="Kazmierczak K.M."/>
            <person name="Andrzejewski T.M."/>
            <person name="Davidsen T.M."/>
            <person name="Wayne K.J."/>
            <person name="Tettelin H."/>
            <person name="Glass J.I."/>
            <person name="Rusch D."/>
            <person name="Podicherti R."/>
            <person name="Tsui H.-C.T."/>
            <person name="Winkler M.E."/>
        </authorList>
    </citation>
    <scope>NUCLEOTIDE SEQUENCE</scope>
</reference>
<name>A0A383CFJ0_9ZZZZ</name>
<protein>
    <submittedName>
        <fullName evidence="1">Uncharacterized protein</fullName>
    </submittedName>
</protein>
<feature type="non-terminal residue" evidence="1">
    <location>
        <position position="82"/>
    </location>
</feature>
<proteinExistence type="predicted"/>
<dbReference type="EMBL" id="UINC01208545">
    <property type="protein sequence ID" value="SVE31127.1"/>
    <property type="molecule type" value="Genomic_DNA"/>
</dbReference>
<dbReference type="InterPro" id="IPR015422">
    <property type="entry name" value="PyrdxlP-dep_Trfase_small"/>
</dbReference>
<accession>A0A383CFJ0</accession>